<evidence type="ECO:0000313" key="1">
    <source>
        <dbReference type="EMBL" id="VDN25782.1"/>
    </source>
</evidence>
<accession>A0A183E2Y3</accession>
<dbReference type="EMBL" id="UYRT01082297">
    <property type="protein sequence ID" value="VDN25782.1"/>
    <property type="molecule type" value="Genomic_DNA"/>
</dbReference>
<dbReference type="Proteomes" id="UP000271098">
    <property type="component" value="Unassembled WGS sequence"/>
</dbReference>
<organism evidence="3">
    <name type="scientific">Gongylonema pulchrum</name>
    <dbReference type="NCBI Taxonomy" id="637853"/>
    <lineage>
        <taxon>Eukaryota</taxon>
        <taxon>Metazoa</taxon>
        <taxon>Ecdysozoa</taxon>
        <taxon>Nematoda</taxon>
        <taxon>Chromadorea</taxon>
        <taxon>Rhabditida</taxon>
        <taxon>Spirurina</taxon>
        <taxon>Spiruromorpha</taxon>
        <taxon>Spiruroidea</taxon>
        <taxon>Gongylonematidae</taxon>
        <taxon>Gongylonema</taxon>
    </lineage>
</organism>
<dbReference type="InterPro" id="IPR037238">
    <property type="entry name" value="YbiA-like_sf"/>
</dbReference>
<name>A0A183E2Y3_9BILA</name>
<dbReference type="SUPFAM" id="SSF143990">
    <property type="entry name" value="YbiA-like"/>
    <property type="match status" value="3"/>
</dbReference>
<keyword evidence="2" id="KW-1185">Reference proteome</keyword>
<proteinExistence type="predicted"/>
<reference evidence="3" key="1">
    <citation type="submission" date="2016-06" db="UniProtKB">
        <authorList>
            <consortium name="WormBaseParasite"/>
        </authorList>
    </citation>
    <scope>IDENTIFICATION</scope>
</reference>
<evidence type="ECO:0000313" key="2">
    <source>
        <dbReference type="Proteomes" id="UP000271098"/>
    </source>
</evidence>
<evidence type="ECO:0000313" key="3">
    <source>
        <dbReference type="WBParaSite" id="GPUH_0001534401-mRNA-1"/>
    </source>
</evidence>
<dbReference type="AlphaFoldDB" id="A0A183E2Y3"/>
<dbReference type="WBParaSite" id="GPUH_0001534401-mRNA-1">
    <property type="protein sequence ID" value="GPUH_0001534401-mRNA-1"/>
    <property type="gene ID" value="GPUH_0001534401"/>
</dbReference>
<dbReference type="OrthoDB" id="5915751at2759"/>
<sequence length="379" mass="43614">MGIFRPLSNYYALTFEMKGERYRSVEHYAYQRLFDALRLDDKCIEKIRTTVEPAQVAMVAKKVFAQQKGIFRPLSNYYALTFEMKGERYRSVEHYAYQRLFDALRLDDKCIGEEKIRTTVEPAQVAMVAKKVFAQQKLSDGAVKLKMARLDRWRQSAMKHKGNKAGLLLMELRSKFAAMSPTQNRIPLVSPLATTMELRSLLSAHMICFTAESVFHFLYPALIQLPNTKEVLPSPAHFVARQAIKYFNICAADAAYINETEKSIECWERMNTVIESSMPTLDKIQGWYMDERQRAIKISLSLMFDQHAPLMKALLDTGDALLVYCSRYSTPEAELTVGMRERDLRAWLAHIDIDTRQVSTPFLPFSPIVFCCATSKDFD</sequence>
<protein>
    <submittedName>
        <fullName evidence="3">F-box domain-containing protein</fullName>
    </submittedName>
</protein>
<gene>
    <name evidence="1" type="ORF">GPUH_LOCUS15324</name>
</gene>
<reference evidence="1 2" key="2">
    <citation type="submission" date="2018-11" db="EMBL/GenBank/DDBJ databases">
        <authorList>
            <consortium name="Pathogen Informatics"/>
        </authorList>
    </citation>
    <scope>NUCLEOTIDE SEQUENCE [LARGE SCALE GENOMIC DNA]</scope>
</reference>
<dbReference type="Gene3D" id="1.10.357.40">
    <property type="entry name" value="YbiA-like"/>
    <property type="match status" value="3"/>
</dbReference>